<gene>
    <name evidence="9" type="ORF">FSP39_014291</name>
</gene>
<dbReference type="EMBL" id="VSWD01000009">
    <property type="protein sequence ID" value="KAK3093344.1"/>
    <property type="molecule type" value="Genomic_DNA"/>
</dbReference>
<name>A0AA88Y4J8_PINIB</name>
<feature type="compositionally biased region" description="Low complexity" evidence="8">
    <location>
        <begin position="277"/>
        <end position="294"/>
    </location>
</feature>
<dbReference type="Pfam" id="PF21646">
    <property type="entry name" value="ACTMAP-like_C"/>
    <property type="match status" value="1"/>
</dbReference>
<feature type="compositionally biased region" description="Polar residues" evidence="8">
    <location>
        <begin position="1"/>
        <end position="11"/>
    </location>
</feature>
<reference evidence="9" key="1">
    <citation type="submission" date="2019-08" db="EMBL/GenBank/DDBJ databases">
        <title>The improved chromosome-level genome for the pearl oyster Pinctada fucata martensii using PacBio sequencing and Hi-C.</title>
        <authorList>
            <person name="Zheng Z."/>
        </authorList>
    </citation>
    <scope>NUCLEOTIDE SEQUENCE</scope>
    <source>
        <strain evidence="9">ZZ-2019</strain>
        <tissue evidence="9">Adductor muscle</tissue>
    </source>
</reference>
<dbReference type="PANTHER" id="PTHR28631:SF1">
    <property type="entry name" value="ACTIN MATURATION PROTEASE"/>
    <property type="match status" value="1"/>
</dbReference>
<comment type="caution">
    <text evidence="9">The sequence shown here is derived from an EMBL/GenBank/DDBJ whole genome shotgun (WGS) entry which is preliminary data.</text>
</comment>
<feature type="region of interest" description="Disordered" evidence="8">
    <location>
        <begin position="277"/>
        <end position="303"/>
    </location>
</feature>
<evidence type="ECO:0000256" key="8">
    <source>
        <dbReference type="SAM" id="MobiDB-lite"/>
    </source>
</evidence>
<feature type="compositionally biased region" description="Pro residues" evidence="8">
    <location>
        <begin position="482"/>
        <end position="505"/>
    </location>
</feature>
<protein>
    <recommendedName>
        <fullName evidence="5">Actin maturation protease</fullName>
    </recommendedName>
    <alternativeName>
        <fullName evidence="6">Actin aminopeptidase ACTMAP</fullName>
    </alternativeName>
</protein>
<feature type="compositionally biased region" description="Polar residues" evidence="8">
    <location>
        <begin position="508"/>
        <end position="521"/>
    </location>
</feature>
<keyword evidence="3" id="KW-0378">Hydrolase</keyword>
<evidence type="ECO:0000313" key="10">
    <source>
        <dbReference type="Proteomes" id="UP001186944"/>
    </source>
</evidence>
<dbReference type="Gene3D" id="3.30.870.10">
    <property type="entry name" value="Endonuclease Chain A"/>
    <property type="match status" value="1"/>
</dbReference>
<evidence type="ECO:0000256" key="2">
    <source>
        <dbReference type="ARBA" id="ARBA00022670"/>
    </source>
</evidence>
<feature type="compositionally biased region" description="Polar residues" evidence="8">
    <location>
        <begin position="53"/>
        <end position="70"/>
    </location>
</feature>
<evidence type="ECO:0000256" key="1">
    <source>
        <dbReference type="ARBA" id="ARBA00022438"/>
    </source>
</evidence>
<organism evidence="9 10">
    <name type="scientific">Pinctada imbricata</name>
    <name type="common">Atlantic pearl-oyster</name>
    <name type="synonym">Pinctada martensii</name>
    <dbReference type="NCBI Taxonomy" id="66713"/>
    <lineage>
        <taxon>Eukaryota</taxon>
        <taxon>Metazoa</taxon>
        <taxon>Spiralia</taxon>
        <taxon>Lophotrochozoa</taxon>
        <taxon>Mollusca</taxon>
        <taxon>Bivalvia</taxon>
        <taxon>Autobranchia</taxon>
        <taxon>Pteriomorphia</taxon>
        <taxon>Pterioida</taxon>
        <taxon>Pterioidea</taxon>
        <taxon>Pteriidae</taxon>
        <taxon>Pinctada</taxon>
    </lineage>
</organism>
<dbReference type="Proteomes" id="UP001186944">
    <property type="component" value="Unassembled WGS sequence"/>
</dbReference>
<evidence type="ECO:0000256" key="5">
    <source>
        <dbReference type="ARBA" id="ARBA00034848"/>
    </source>
</evidence>
<feature type="compositionally biased region" description="Low complexity" evidence="8">
    <location>
        <begin position="451"/>
        <end position="466"/>
    </location>
</feature>
<evidence type="ECO:0000256" key="6">
    <source>
        <dbReference type="ARBA" id="ARBA00034908"/>
    </source>
</evidence>
<keyword evidence="2" id="KW-0645">Protease</keyword>
<keyword evidence="1" id="KW-0031">Aminopeptidase</keyword>
<feature type="region of interest" description="Disordered" evidence="8">
    <location>
        <begin position="1"/>
        <end position="70"/>
    </location>
</feature>
<accession>A0AA88Y4J8</accession>
<sequence length="1104" mass="123950">MNKSSTSSNEPISFIPPNNNMNNMMRGTQGGARLPNNAMLPTNTSGHLPLTQAPRNPTTELPNASSPANNRTRVLYEPQSHNARFRHAPPNLPQIHQNERRVRPTAPINHVQPIRPNDNVLPTAVSMPPFPPPNFQFPPPALQCDHKPGSANEPVLLLPACNPFHPPMGEFVPFGPPGEYVLPDPMEYMLSDPMADFVPVELIDPMLQPHVPCMIDPVHDLMLYEAEHYDESVQHLLMHPSEPLCPDDLMFHAMPLVPAHLNAHIMHTSSQVGNLPSLSAEALSPSDSLADSTAQSAEESRDESIKALIERSKKYREKRNKEFSTKSCTERNKAVENVTEKSVEHSTEVNLSENITKENTKHCAENIAHSTDWESEDSTGWDSDHSTAIDVENVTEENLEHIADIRTECSTDDSGFRSTAQSTETTTESDLSVPSVTATTQPIVAEPSPQSLHNLLTSSRSSSSDSNQPSVEPKIQMAQLPQPSPQPNILPPPPPPPPAPAPPMVPSAKSTSRHQAAQLSNLDTKLMEPISCEDSKMEEQLYSAIGRILCGLVALVMAGQMLGVDIINVHDTLALAKDKNYTKQGEMFSAKNMHLLAEELYPKSNCHLVVNDGCEIRYDADRNHEPCLKKGHKAHWALITGFLGLAKDVNISTMRTLTKDDKLSNLYHSKDCKLDNNMLKSLCSDGQLYVYGSQGKSRYTAVWSLDSLLKSNSQLHEVEPERMEDRDSYVLPDRLEEDLCSKIIFLGGQRSLKVMDTLNDLFSSHSMEALMKPIHLTETHSNVSFNRKDIVIRNTKGSSEQLTEFWIKVLKDRCQDCSTDFVNEKETFTVRKNAVTAYVLKRLGTLIIDGNFLLVDLWYKKIMQTASLLLLNRDEMMSGLLTSQNKVDTDESSPIFEQKERLNGHLEKKELDRDDRKQQDDSTTSCDYSMSEQLQTLRNACVKDGGTYIYQLWKNLLNSWLSDSKNKVFIVTPFLDSGKLKDICNIVLSKQHSANINRFYVRQKCDDPLFLMDIIRISTAKFTVAEKMVIKKEIINKMVCDFTSRFHCKFIACVKEDNSAEVLVTSANFTRQHFNCSNAESVFYQDMTVEQFRSRFLQPLEAIT</sequence>
<comment type="similarity">
    <text evidence="4">Belongs to the ACTMAP family.</text>
</comment>
<dbReference type="AlphaFoldDB" id="A0AA88Y4J8"/>
<feature type="compositionally biased region" description="Polar residues" evidence="8">
    <location>
        <begin position="430"/>
        <end position="442"/>
    </location>
</feature>
<evidence type="ECO:0000256" key="3">
    <source>
        <dbReference type="ARBA" id="ARBA00022801"/>
    </source>
</evidence>
<keyword evidence="10" id="KW-1185">Reference proteome</keyword>
<feature type="region of interest" description="Disordered" evidence="8">
    <location>
        <begin position="406"/>
        <end position="521"/>
    </location>
</feature>
<dbReference type="InterPro" id="IPR040043">
    <property type="entry name" value="ACTMAP"/>
</dbReference>
<feature type="compositionally biased region" description="Polar residues" evidence="8">
    <location>
        <begin position="412"/>
        <end position="421"/>
    </location>
</feature>
<evidence type="ECO:0000256" key="4">
    <source>
        <dbReference type="ARBA" id="ARBA00034725"/>
    </source>
</evidence>
<evidence type="ECO:0000256" key="7">
    <source>
        <dbReference type="ARBA" id="ARBA00049041"/>
    </source>
</evidence>
<dbReference type="PANTHER" id="PTHR28631">
    <property type="entry name" value="UPF0692 PROTEIN C19ORF54"/>
    <property type="match status" value="1"/>
</dbReference>
<comment type="catalytic activity">
    <reaction evidence="7">
        <text>N-terminal N(alpha)-acetyl-L-cysteinyl-L-aspartyl-[protein] + H2O = N-terminal L-aspartyl-[protein] + N-acetyl-L-cysteine</text>
        <dbReference type="Rhea" id="RHEA:74579"/>
        <dbReference type="Rhea" id="RHEA-COMP:12669"/>
        <dbReference type="Rhea" id="RHEA-COMP:18395"/>
        <dbReference type="ChEBI" id="CHEBI:15377"/>
        <dbReference type="ChEBI" id="CHEBI:64720"/>
        <dbReference type="ChEBI" id="CHEBI:78236"/>
        <dbReference type="ChEBI" id="CHEBI:193599"/>
    </reaction>
    <physiologicalReaction direction="left-to-right" evidence="7">
        <dbReference type="Rhea" id="RHEA:74580"/>
    </physiologicalReaction>
</comment>
<dbReference type="GO" id="GO:0006508">
    <property type="term" value="P:proteolysis"/>
    <property type="evidence" value="ECO:0007669"/>
    <property type="project" value="UniProtKB-KW"/>
</dbReference>
<dbReference type="GO" id="GO:0004177">
    <property type="term" value="F:aminopeptidase activity"/>
    <property type="evidence" value="ECO:0007669"/>
    <property type="project" value="UniProtKB-KW"/>
</dbReference>
<proteinExistence type="inferred from homology"/>
<evidence type="ECO:0000313" key="9">
    <source>
        <dbReference type="EMBL" id="KAK3093344.1"/>
    </source>
</evidence>